<feature type="region of interest" description="Disordered" evidence="1">
    <location>
        <begin position="1"/>
        <end position="31"/>
    </location>
</feature>
<evidence type="ECO:0000256" key="1">
    <source>
        <dbReference type="SAM" id="MobiDB-lite"/>
    </source>
</evidence>
<evidence type="ECO:0000313" key="3">
    <source>
        <dbReference type="Proteomes" id="UP000027178"/>
    </source>
</evidence>
<evidence type="ECO:0000313" key="2">
    <source>
        <dbReference type="EMBL" id="KDN81082.1"/>
    </source>
</evidence>
<sequence length="148" mass="15101">MAGSGAAAPSVPDGSDTAGQRPGGCPRVSGTADLLARPLRWVVEFEALGPRRSATNGPGRRPGSSGPDRPSHHEEFTMIKLKHAAVGVAVAASVVLGTAGTAHAASWITLRSGISLATCKAEMNGATQPVRCIESPAGSGKYKFQVWA</sequence>
<proteinExistence type="predicted"/>
<accession>A0A066YIV5</accession>
<name>A0A066YIV5_9ACTN</name>
<comment type="caution">
    <text evidence="2">The sequence shown here is derived from an EMBL/GenBank/DDBJ whole genome shotgun (WGS) entry which is preliminary data.</text>
</comment>
<keyword evidence="3" id="KW-1185">Reference proteome</keyword>
<protein>
    <submittedName>
        <fullName evidence="2">Uncharacterized protein</fullName>
    </submittedName>
</protein>
<dbReference type="AlphaFoldDB" id="A0A066YIV5"/>
<gene>
    <name evidence="2" type="ORF">KCH_71760</name>
</gene>
<dbReference type="HOGENOM" id="CLU_1756423_0_0_11"/>
<dbReference type="Proteomes" id="UP000027178">
    <property type="component" value="Unassembled WGS sequence"/>
</dbReference>
<dbReference type="EMBL" id="JNBY01000155">
    <property type="protein sequence ID" value="KDN81082.1"/>
    <property type="molecule type" value="Genomic_DNA"/>
</dbReference>
<dbReference type="PATRIC" id="fig|1348663.4.peg.6936"/>
<feature type="region of interest" description="Disordered" evidence="1">
    <location>
        <begin position="47"/>
        <end position="73"/>
    </location>
</feature>
<feature type="compositionally biased region" description="Low complexity" evidence="1">
    <location>
        <begin position="57"/>
        <end position="68"/>
    </location>
</feature>
<reference evidence="2 3" key="1">
    <citation type="submission" date="2014-05" db="EMBL/GenBank/DDBJ databases">
        <title>Draft Genome Sequence of Kitasatospora cheerisanensis KCTC 2395.</title>
        <authorList>
            <person name="Nam D.H."/>
        </authorList>
    </citation>
    <scope>NUCLEOTIDE SEQUENCE [LARGE SCALE GENOMIC DNA]</scope>
    <source>
        <strain evidence="2 3">KCTC 2395</strain>
    </source>
</reference>
<organism evidence="2 3">
    <name type="scientific">Kitasatospora cheerisanensis KCTC 2395</name>
    <dbReference type="NCBI Taxonomy" id="1348663"/>
    <lineage>
        <taxon>Bacteria</taxon>
        <taxon>Bacillati</taxon>
        <taxon>Actinomycetota</taxon>
        <taxon>Actinomycetes</taxon>
        <taxon>Kitasatosporales</taxon>
        <taxon>Streptomycetaceae</taxon>
        <taxon>Kitasatospora</taxon>
    </lineage>
</organism>